<name>A0ABS8SIU9_DATST</name>
<evidence type="ECO:0000313" key="2">
    <source>
        <dbReference type="Proteomes" id="UP000823775"/>
    </source>
</evidence>
<gene>
    <name evidence="1" type="ORF">HAX54_039357</name>
</gene>
<reference evidence="1 2" key="1">
    <citation type="journal article" date="2021" name="BMC Genomics">
        <title>Datura genome reveals duplications of psychoactive alkaloid biosynthetic genes and high mutation rate following tissue culture.</title>
        <authorList>
            <person name="Rajewski A."/>
            <person name="Carter-House D."/>
            <person name="Stajich J."/>
            <person name="Litt A."/>
        </authorList>
    </citation>
    <scope>NUCLEOTIDE SEQUENCE [LARGE SCALE GENOMIC DNA]</scope>
    <source>
        <strain evidence="1">AR-01</strain>
    </source>
</reference>
<dbReference type="Proteomes" id="UP000823775">
    <property type="component" value="Unassembled WGS sequence"/>
</dbReference>
<feature type="non-terminal residue" evidence="1">
    <location>
        <position position="70"/>
    </location>
</feature>
<protein>
    <submittedName>
        <fullName evidence="1">Uncharacterized protein</fullName>
    </submittedName>
</protein>
<dbReference type="EMBL" id="JACEIK010000545">
    <property type="protein sequence ID" value="MCD7458831.1"/>
    <property type="molecule type" value="Genomic_DNA"/>
</dbReference>
<proteinExistence type="predicted"/>
<organism evidence="1 2">
    <name type="scientific">Datura stramonium</name>
    <name type="common">Jimsonweed</name>
    <name type="synonym">Common thornapple</name>
    <dbReference type="NCBI Taxonomy" id="4076"/>
    <lineage>
        <taxon>Eukaryota</taxon>
        <taxon>Viridiplantae</taxon>
        <taxon>Streptophyta</taxon>
        <taxon>Embryophyta</taxon>
        <taxon>Tracheophyta</taxon>
        <taxon>Spermatophyta</taxon>
        <taxon>Magnoliopsida</taxon>
        <taxon>eudicotyledons</taxon>
        <taxon>Gunneridae</taxon>
        <taxon>Pentapetalae</taxon>
        <taxon>asterids</taxon>
        <taxon>lamiids</taxon>
        <taxon>Solanales</taxon>
        <taxon>Solanaceae</taxon>
        <taxon>Solanoideae</taxon>
        <taxon>Datureae</taxon>
        <taxon>Datura</taxon>
    </lineage>
</organism>
<keyword evidence="2" id="KW-1185">Reference proteome</keyword>
<evidence type="ECO:0000313" key="1">
    <source>
        <dbReference type="EMBL" id="MCD7458831.1"/>
    </source>
</evidence>
<sequence length="70" mass="8468">MCFFEKKGCFGDKFLSFGDSLGLELLRAIKQEAKRDREKNWEESRREGDRTMLVYERRYKSRERIGVLEE</sequence>
<accession>A0ABS8SIU9</accession>
<comment type="caution">
    <text evidence="1">The sequence shown here is derived from an EMBL/GenBank/DDBJ whole genome shotgun (WGS) entry which is preliminary data.</text>
</comment>